<dbReference type="EMBL" id="CZAP01000027">
    <property type="protein sequence ID" value="CUQ17614.1"/>
    <property type="molecule type" value="Genomic_DNA"/>
</dbReference>
<dbReference type="AlphaFoldDB" id="A0A174U4W3"/>
<protein>
    <submittedName>
        <fullName evidence="1">Uncharacterized protein</fullName>
    </submittedName>
</protein>
<dbReference type="GeneID" id="82176287"/>
<evidence type="ECO:0000313" key="2">
    <source>
        <dbReference type="Proteomes" id="UP000095576"/>
    </source>
</evidence>
<name>A0A174U4W3_BACT4</name>
<organism evidence="1 2">
    <name type="scientific">Bacteroides thetaiotaomicron</name>
    <dbReference type="NCBI Taxonomy" id="818"/>
    <lineage>
        <taxon>Bacteria</taxon>
        <taxon>Pseudomonadati</taxon>
        <taxon>Bacteroidota</taxon>
        <taxon>Bacteroidia</taxon>
        <taxon>Bacteroidales</taxon>
        <taxon>Bacteroidaceae</taxon>
        <taxon>Bacteroides</taxon>
    </lineage>
</organism>
<gene>
    <name evidence="1" type="ORF">ERS852511_04644</name>
</gene>
<dbReference type="RefSeq" id="WP_032579587.1">
    <property type="nucleotide sequence ID" value="NZ_CZAP01000027.1"/>
</dbReference>
<evidence type="ECO:0000313" key="1">
    <source>
        <dbReference type="EMBL" id="CUQ17614.1"/>
    </source>
</evidence>
<reference evidence="1 2" key="1">
    <citation type="submission" date="2015-09" db="EMBL/GenBank/DDBJ databases">
        <authorList>
            <consortium name="Pathogen Informatics"/>
        </authorList>
    </citation>
    <scope>NUCLEOTIDE SEQUENCE [LARGE SCALE GENOMIC DNA]</scope>
    <source>
        <strain evidence="1 2">2789STDY5834899</strain>
    </source>
</reference>
<accession>A0A174U4W3</accession>
<dbReference type="Proteomes" id="UP000095576">
    <property type="component" value="Unassembled WGS sequence"/>
</dbReference>
<proteinExistence type="predicted"/>
<sequence>METKKKQVFNGQELAMLFQAFSKRIFSRPQKGDIYSKSNYSDDNSCTFYISLSYYDTLLKEFQNAYVQGKFAHSNANITWVNLMNKLIDASNVVDFEEVK</sequence>